<dbReference type="RefSeq" id="WP_008841652.1">
    <property type="nucleotide sequence ID" value="NZ_CP018763.1"/>
</dbReference>
<reference evidence="1" key="1">
    <citation type="journal article" date="2023" name="PeerJ">
        <title>Selection and evaluation of lactic acid bacteria from chicken feces in Thailand as potential probiotics.</title>
        <authorList>
            <person name="Khurajog B."/>
            <person name="Disastra Y."/>
            <person name="Lawwyne L.D."/>
            <person name="Sirichokchatchawan W."/>
            <person name="Niyomtham W."/>
            <person name="Yindee J."/>
            <person name="Hampson D.J."/>
            <person name="Prapasarakul N."/>
        </authorList>
    </citation>
    <scope>NUCLEOTIDE SEQUENCE</scope>
    <source>
        <strain evidence="1">BF9</strain>
    </source>
</reference>
<evidence type="ECO:0000313" key="1">
    <source>
        <dbReference type="EMBL" id="MDV2621741.1"/>
    </source>
</evidence>
<gene>
    <name evidence="1" type="ORF">R0G89_08375</name>
</gene>
<reference evidence="1" key="2">
    <citation type="submission" date="2023-10" db="EMBL/GenBank/DDBJ databases">
        <authorList>
            <person name="Khurajog B."/>
        </authorList>
    </citation>
    <scope>NUCLEOTIDE SEQUENCE</scope>
    <source>
        <strain evidence="1">BF9</strain>
    </source>
</reference>
<name>A0AAW8YJK8_PEDAC</name>
<dbReference type="Gene3D" id="3.40.50.1820">
    <property type="entry name" value="alpha/beta hydrolase"/>
    <property type="match status" value="1"/>
</dbReference>
<comment type="caution">
    <text evidence="1">The sequence shown here is derived from an EMBL/GenBank/DDBJ whole genome shotgun (WGS) entry which is preliminary data.</text>
</comment>
<organism evidence="1 2">
    <name type="scientific">Pediococcus acidilactici</name>
    <dbReference type="NCBI Taxonomy" id="1254"/>
    <lineage>
        <taxon>Bacteria</taxon>
        <taxon>Bacillati</taxon>
        <taxon>Bacillota</taxon>
        <taxon>Bacilli</taxon>
        <taxon>Lactobacillales</taxon>
        <taxon>Lactobacillaceae</taxon>
        <taxon>Pediococcus</taxon>
        <taxon>Pediococcus acidilactici group</taxon>
    </lineage>
</organism>
<dbReference type="Proteomes" id="UP001280897">
    <property type="component" value="Unassembled WGS sequence"/>
</dbReference>
<sequence>MTKLTNFLSEYQRPIHDPLELDLALFSRLVELPLTMATSELALPALLPDFCATLLAQIQAKDYLTLPADRQLLEQIAHSNRYQKVTLEKLSPNNEHFLAITLGVTKTLKVLAFRGPNGTLLSWRKDLHFALTDPEALQNAAQAYLQRSLQADDRQIICVGFSRGAAIAALACDHLTTPATQRIQQVLLFESPGLPVGKYHFDVPVLELMAPLSVFSLVGIHPFPQRTVNSLNAGIWQHDLTSWTADRTGSFASAVGIAAPAGFDQSPFFKQLSPSITEEDANRIVDVLFAVFREANYPSIPELIKHWNQFTGLIHQQVHNENSVVQLSVNRIQQIIFQNAATNLQTASRR</sequence>
<dbReference type="AlphaFoldDB" id="A0AAW8YJK8"/>
<proteinExistence type="predicted"/>
<dbReference type="EMBL" id="JAWJAV010000005">
    <property type="protein sequence ID" value="MDV2621741.1"/>
    <property type="molecule type" value="Genomic_DNA"/>
</dbReference>
<accession>A0AAW8YJK8</accession>
<protein>
    <submittedName>
        <fullName evidence="1">Mbeg1-like protein</fullName>
    </submittedName>
</protein>
<dbReference type="InterPro" id="IPR024499">
    <property type="entry name" value="Mbeg1-like"/>
</dbReference>
<evidence type="ECO:0000313" key="2">
    <source>
        <dbReference type="Proteomes" id="UP001280897"/>
    </source>
</evidence>
<dbReference type="Pfam" id="PF11187">
    <property type="entry name" value="Mbeg1-like"/>
    <property type="match status" value="1"/>
</dbReference>
<dbReference type="SUPFAM" id="SSF53474">
    <property type="entry name" value="alpha/beta-Hydrolases"/>
    <property type="match status" value="1"/>
</dbReference>
<dbReference type="InterPro" id="IPR029058">
    <property type="entry name" value="AB_hydrolase_fold"/>
</dbReference>